<proteinExistence type="predicted"/>
<keyword evidence="2" id="KW-1185">Reference proteome</keyword>
<comment type="caution">
    <text evidence="1">The sequence shown here is derived from an EMBL/GenBank/DDBJ whole genome shotgun (WGS) entry which is preliminary data.</text>
</comment>
<reference evidence="1 2" key="1">
    <citation type="journal article" date="2017" name="Gigascience">
        <title>Draft genome of the honey bee ectoparasitic mite, Tropilaelaps mercedesae, is shaped by the parasitic life history.</title>
        <authorList>
            <person name="Dong X."/>
            <person name="Armstrong S.D."/>
            <person name="Xia D."/>
            <person name="Makepeace B.L."/>
            <person name="Darby A.C."/>
            <person name="Kadowaki T."/>
        </authorList>
    </citation>
    <scope>NUCLEOTIDE SEQUENCE [LARGE SCALE GENOMIC DNA]</scope>
    <source>
        <strain evidence="1">Wuxi-XJTLU</strain>
    </source>
</reference>
<sequence length="84" mass="9544">MSSALRNSDDQLQLYLLILIDVHRMTYLKQLIGQSAVHLPKTTRLRTFMRAFLNFNQNIFEAAINNTETPIGFICKIVSSEATG</sequence>
<accession>A0A1V9X0S2</accession>
<evidence type="ECO:0000313" key="1">
    <source>
        <dbReference type="EMBL" id="OQR67006.1"/>
    </source>
</evidence>
<gene>
    <name evidence="1" type="ORF">BIW11_13788</name>
</gene>
<dbReference type="Proteomes" id="UP000192247">
    <property type="component" value="Unassembled WGS sequence"/>
</dbReference>
<evidence type="ECO:0000313" key="2">
    <source>
        <dbReference type="Proteomes" id="UP000192247"/>
    </source>
</evidence>
<dbReference type="AlphaFoldDB" id="A0A1V9X0S2"/>
<dbReference type="InParanoid" id="A0A1V9X0S2"/>
<organism evidence="1 2">
    <name type="scientific">Tropilaelaps mercedesae</name>
    <dbReference type="NCBI Taxonomy" id="418985"/>
    <lineage>
        <taxon>Eukaryota</taxon>
        <taxon>Metazoa</taxon>
        <taxon>Ecdysozoa</taxon>
        <taxon>Arthropoda</taxon>
        <taxon>Chelicerata</taxon>
        <taxon>Arachnida</taxon>
        <taxon>Acari</taxon>
        <taxon>Parasitiformes</taxon>
        <taxon>Mesostigmata</taxon>
        <taxon>Gamasina</taxon>
        <taxon>Dermanyssoidea</taxon>
        <taxon>Laelapidae</taxon>
        <taxon>Tropilaelaps</taxon>
    </lineage>
</organism>
<protein>
    <submittedName>
        <fullName evidence="1">Uncharacterized protein</fullName>
    </submittedName>
</protein>
<dbReference type="EMBL" id="MNPL01030288">
    <property type="protein sequence ID" value="OQR67006.1"/>
    <property type="molecule type" value="Genomic_DNA"/>
</dbReference>
<name>A0A1V9X0S2_9ACAR</name>